<evidence type="ECO:0000256" key="1">
    <source>
        <dbReference type="SAM" id="MobiDB-lite"/>
    </source>
</evidence>
<dbReference type="Proteomes" id="UP000521922">
    <property type="component" value="Unassembled WGS sequence"/>
</dbReference>
<comment type="caution">
    <text evidence="2">The sequence shown here is derived from an EMBL/GenBank/DDBJ whole genome shotgun (WGS) entry which is preliminary data.</text>
</comment>
<evidence type="ECO:0000313" key="3">
    <source>
        <dbReference type="Proteomes" id="UP000521922"/>
    </source>
</evidence>
<name>A0A7Y9AUE0_9ACTN</name>
<keyword evidence="3" id="KW-1185">Reference proteome</keyword>
<feature type="region of interest" description="Disordered" evidence="1">
    <location>
        <begin position="1"/>
        <end position="29"/>
    </location>
</feature>
<dbReference type="EMBL" id="JACCBB010000001">
    <property type="protein sequence ID" value="NYD21593.1"/>
    <property type="molecule type" value="Genomic_DNA"/>
</dbReference>
<dbReference type="AlphaFoldDB" id="A0A7Y9AUE0"/>
<gene>
    <name evidence="2" type="ORF">BJ968_001133</name>
</gene>
<dbReference type="RefSeq" id="WP_179750006.1">
    <property type="nucleotide sequence ID" value="NZ_BAAAGN010000005.1"/>
</dbReference>
<organism evidence="2 3">
    <name type="scientific">Kineococcus aurantiacus</name>
    <dbReference type="NCBI Taxonomy" id="37633"/>
    <lineage>
        <taxon>Bacteria</taxon>
        <taxon>Bacillati</taxon>
        <taxon>Actinomycetota</taxon>
        <taxon>Actinomycetes</taxon>
        <taxon>Kineosporiales</taxon>
        <taxon>Kineosporiaceae</taxon>
        <taxon>Kineococcus</taxon>
    </lineage>
</organism>
<protein>
    <submittedName>
        <fullName evidence="2">Uncharacterized protein</fullName>
    </submittedName>
</protein>
<accession>A0A7Y9AUE0</accession>
<evidence type="ECO:0000313" key="2">
    <source>
        <dbReference type="EMBL" id="NYD21593.1"/>
    </source>
</evidence>
<sequence>MTSVNEGVPDGVPPQRRAPGADVPAGEDLADDERLAALARHGITARPLGEDFDDVVGAAAALCRTPWRRSTCWAGTTR</sequence>
<reference evidence="2 3" key="1">
    <citation type="submission" date="2020-07" db="EMBL/GenBank/DDBJ databases">
        <title>Sequencing the genomes of 1000 actinobacteria strains.</title>
        <authorList>
            <person name="Klenk H.-P."/>
        </authorList>
    </citation>
    <scope>NUCLEOTIDE SEQUENCE [LARGE SCALE GENOMIC DNA]</scope>
    <source>
        <strain evidence="2 3">DSM 7487</strain>
    </source>
</reference>
<proteinExistence type="predicted"/>